<evidence type="ECO:0000313" key="1">
    <source>
        <dbReference type="EMBL" id="CAG6489130.1"/>
    </source>
</evidence>
<dbReference type="AlphaFoldDB" id="A0A8D8CCP1"/>
<dbReference type="EMBL" id="HBUE01111717">
    <property type="protein sequence ID" value="CAG6489130.1"/>
    <property type="molecule type" value="Transcribed_RNA"/>
</dbReference>
<protein>
    <submittedName>
        <fullName evidence="1">(northern house mosquito) hypothetical protein</fullName>
    </submittedName>
</protein>
<organism evidence="1">
    <name type="scientific">Culex pipiens</name>
    <name type="common">House mosquito</name>
    <dbReference type="NCBI Taxonomy" id="7175"/>
    <lineage>
        <taxon>Eukaryota</taxon>
        <taxon>Metazoa</taxon>
        <taxon>Ecdysozoa</taxon>
        <taxon>Arthropoda</taxon>
        <taxon>Hexapoda</taxon>
        <taxon>Insecta</taxon>
        <taxon>Pterygota</taxon>
        <taxon>Neoptera</taxon>
        <taxon>Endopterygota</taxon>
        <taxon>Diptera</taxon>
        <taxon>Nematocera</taxon>
        <taxon>Culicoidea</taxon>
        <taxon>Culicidae</taxon>
        <taxon>Culicinae</taxon>
        <taxon>Culicini</taxon>
        <taxon>Culex</taxon>
        <taxon>Culex</taxon>
    </lineage>
</organism>
<sequence length="152" mass="17391">MHEFTHHQRVEDALFCMDTKRSKGFNWRRRLEHCLRSVGGGWNTAAESEKGQGRALQGFQLHPKQVYTRRSAVGTLAGQGPHTELQSSLRSDIVTVYICNRKIEEKEEVGLNSKTHTKIVTSHTHTNTHSHPGWRFIRSSETGRFRAGENVR</sequence>
<accession>A0A8D8CCP1</accession>
<reference evidence="1" key="1">
    <citation type="submission" date="2021-05" db="EMBL/GenBank/DDBJ databases">
        <authorList>
            <person name="Alioto T."/>
            <person name="Alioto T."/>
            <person name="Gomez Garrido J."/>
        </authorList>
    </citation>
    <scope>NUCLEOTIDE SEQUENCE</scope>
</reference>
<proteinExistence type="predicted"/>
<name>A0A8D8CCP1_CULPI</name>